<dbReference type="InterPro" id="IPR008334">
    <property type="entry name" value="5'-Nucleotdase_C"/>
</dbReference>
<name>A0A4P9CF47_EUBML</name>
<dbReference type="GO" id="GO:0000166">
    <property type="term" value="F:nucleotide binding"/>
    <property type="evidence" value="ECO:0007669"/>
    <property type="project" value="UniProtKB-KW"/>
</dbReference>
<evidence type="ECO:0000256" key="1">
    <source>
        <dbReference type="ARBA" id="ARBA00022729"/>
    </source>
</evidence>
<feature type="chain" id="PRO_5020938405" description="Bifunctional metallophosphatase/5'-nucleotidase" evidence="2">
    <location>
        <begin position="25"/>
        <end position="635"/>
    </location>
</feature>
<dbReference type="Pfam" id="PF02872">
    <property type="entry name" value="5_nucleotid_C"/>
    <property type="match status" value="1"/>
</dbReference>
<dbReference type="RefSeq" id="WP_096920773.1">
    <property type="nucleotide sequence ID" value="NZ_CP029487.1"/>
</dbReference>
<feature type="signal peptide" evidence="2">
    <location>
        <begin position="1"/>
        <end position="24"/>
    </location>
</feature>
<dbReference type="Gene3D" id="3.60.21.10">
    <property type="match status" value="1"/>
</dbReference>
<evidence type="ECO:0000256" key="3">
    <source>
        <dbReference type="SAM" id="MobiDB-lite"/>
    </source>
</evidence>
<dbReference type="SUPFAM" id="SSF55816">
    <property type="entry name" value="5'-nucleotidase (syn. UDP-sugar hydrolase), C-terminal domain"/>
    <property type="match status" value="1"/>
</dbReference>
<organism evidence="7 8">
    <name type="scientific">Eubacterium maltosivorans</name>
    <dbReference type="NCBI Taxonomy" id="2041044"/>
    <lineage>
        <taxon>Bacteria</taxon>
        <taxon>Bacillati</taxon>
        <taxon>Bacillota</taxon>
        <taxon>Clostridia</taxon>
        <taxon>Eubacteriales</taxon>
        <taxon>Eubacteriaceae</taxon>
        <taxon>Eubacterium</taxon>
    </lineage>
</organism>
<evidence type="ECO:0000256" key="2">
    <source>
        <dbReference type="RuleBase" id="RU362119"/>
    </source>
</evidence>
<keyword evidence="2" id="KW-0547">Nucleotide-binding</keyword>
<evidence type="ECO:0000313" key="8">
    <source>
        <dbReference type="Proteomes" id="UP000218387"/>
    </source>
</evidence>
<dbReference type="SUPFAM" id="SSF56300">
    <property type="entry name" value="Metallo-dependent phosphatases"/>
    <property type="match status" value="1"/>
</dbReference>
<dbReference type="InterPro" id="IPR036907">
    <property type="entry name" value="5'-Nucleotdase_C_sf"/>
</dbReference>
<dbReference type="EMBL" id="CP029487">
    <property type="protein sequence ID" value="QCT73382.1"/>
    <property type="molecule type" value="Genomic_DNA"/>
</dbReference>
<dbReference type="PANTHER" id="PTHR11575:SF24">
    <property type="entry name" value="5'-NUCLEOTIDASE"/>
    <property type="match status" value="1"/>
</dbReference>
<dbReference type="CDD" id="cd00845">
    <property type="entry name" value="MPP_UshA_N_like"/>
    <property type="match status" value="1"/>
</dbReference>
<accession>A0A4P9CF47</accession>
<keyword evidence="4" id="KW-1133">Transmembrane helix</keyword>
<sequence>MYKKILAITMAALLFLAGVNPAFAQDGNDNPPDGTIALTIVHTNDTHGQYKNSASTVGFEKVKAIADKENADLILDAGDAFHGLPFATIEQGKSTAELLRAVGYDAVCPGNHDFNYGAAALKALGTEEPAVKTEDSEGRADKAQKNFKLLNANVVNASDGQNYFQPYMTKTVTRGEEVSVKVGVFGLISPDIYSSTAPENVKDVRFDDAVEAAKKTVSKLKNDEKCDVIIALTHIGMTEKEGMLSSRDIAKAVPEINVIIDGHTHAQYDEVVGNTLIAQTGAYFSNAGIVKIFYEPDSRKIVNTVGRVISPADAEAYESNWEVSKTIEDIEARQKPVLNQVVGKTDVPLEGSAIKTYTGETNLGRVITSAYLETTGADIAFENCGGIRASIAAGDITKGSVIGVSPFGNYLVTKKITGADLKSILEKSLEMGANNLKAYQEGKHEWPANGGGSYLQIGGMKVAYDPARSLDNRLVSVDIGGAPLDLDSTYTVVTNQFVASNASKYPELAVKPELNQYGASEEAVMRYITNHSGKEEWVALMSEKNLKAVGGSGDTGTQPGNEAVENQNPMTDPSEEDPKQTSGTQNITGTGENAPTGVFDNKAGAAIFAAAALAVLILGAAVFKHESDYRQQKEK</sequence>
<dbReference type="Gene3D" id="3.90.780.10">
    <property type="entry name" value="5'-Nucleotidase, C-terminal domain"/>
    <property type="match status" value="1"/>
</dbReference>
<keyword evidence="1 2" id="KW-0732">Signal</keyword>
<feature type="region of interest" description="Disordered" evidence="3">
    <location>
        <begin position="548"/>
        <end position="595"/>
    </location>
</feature>
<dbReference type="PANTHER" id="PTHR11575">
    <property type="entry name" value="5'-NUCLEOTIDASE-RELATED"/>
    <property type="match status" value="1"/>
</dbReference>
<keyword evidence="4" id="KW-0812">Transmembrane</keyword>
<dbReference type="Pfam" id="PF00149">
    <property type="entry name" value="Metallophos"/>
    <property type="match status" value="1"/>
</dbReference>
<dbReference type="InterPro" id="IPR029052">
    <property type="entry name" value="Metallo-depent_PP-like"/>
</dbReference>
<feature type="transmembrane region" description="Helical" evidence="4">
    <location>
        <begin position="603"/>
        <end position="623"/>
    </location>
</feature>
<feature type="domain" description="Calcineurin-like phosphoesterase" evidence="5">
    <location>
        <begin position="39"/>
        <end position="266"/>
    </location>
</feature>
<dbReference type="GO" id="GO:0009166">
    <property type="term" value="P:nucleotide catabolic process"/>
    <property type="evidence" value="ECO:0007669"/>
    <property type="project" value="InterPro"/>
</dbReference>
<dbReference type="Proteomes" id="UP000218387">
    <property type="component" value="Chromosome"/>
</dbReference>
<evidence type="ECO:0000259" key="6">
    <source>
        <dbReference type="Pfam" id="PF02872"/>
    </source>
</evidence>
<keyword evidence="2" id="KW-0378">Hydrolase</keyword>
<proteinExistence type="inferred from homology"/>
<dbReference type="GO" id="GO:0030288">
    <property type="term" value="C:outer membrane-bounded periplasmic space"/>
    <property type="evidence" value="ECO:0007669"/>
    <property type="project" value="TreeGrafter"/>
</dbReference>
<dbReference type="AlphaFoldDB" id="A0A4P9CF47"/>
<dbReference type="PRINTS" id="PR01607">
    <property type="entry name" value="APYRASEFAMLY"/>
</dbReference>
<reference evidence="7 8" key="1">
    <citation type="submission" date="2018-05" db="EMBL/GenBank/DDBJ databases">
        <title>Genome comparison of Eubacterium sp.</title>
        <authorList>
            <person name="Feng Y."/>
            <person name="Sanchez-Andrea I."/>
            <person name="Stams A.J.M."/>
            <person name="De Vos W.M."/>
        </authorList>
    </citation>
    <scope>NUCLEOTIDE SEQUENCE [LARGE SCALE GENOMIC DNA]</scope>
    <source>
        <strain evidence="7 8">YI</strain>
    </source>
</reference>
<dbReference type="GO" id="GO:0016787">
    <property type="term" value="F:hydrolase activity"/>
    <property type="evidence" value="ECO:0007669"/>
    <property type="project" value="UniProtKB-KW"/>
</dbReference>
<evidence type="ECO:0008006" key="9">
    <source>
        <dbReference type="Google" id="ProtNLM"/>
    </source>
</evidence>
<evidence type="ECO:0000259" key="5">
    <source>
        <dbReference type="Pfam" id="PF00149"/>
    </source>
</evidence>
<dbReference type="KEGG" id="emt:CPZ25_019350"/>
<keyword evidence="8" id="KW-1185">Reference proteome</keyword>
<evidence type="ECO:0000313" key="7">
    <source>
        <dbReference type="EMBL" id="QCT73382.1"/>
    </source>
</evidence>
<dbReference type="InterPro" id="IPR006179">
    <property type="entry name" value="5_nucleotidase/apyrase"/>
</dbReference>
<feature type="compositionally biased region" description="Polar residues" evidence="3">
    <location>
        <begin position="555"/>
        <end position="571"/>
    </location>
</feature>
<evidence type="ECO:0000256" key="4">
    <source>
        <dbReference type="SAM" id="Phobius"/>
    </source>
</evidence>
<gene>
    <name evidence="7" type="ORF">CPZ25_019350</name>
</gene>
<protein>
    <recommendedName>
        <fullName evidence="9">Bifunctional metallophosphatase/5'-nucleotidase</fullName>
    </recommendedName>
</protein>
<comment type="similarity">
    <text evidence="2">Belongs to the 5'-nucleotidase family.</text>
</comment>
<keyword evidence="4" id="KW-0472">Membrane</keyword>
<feature type="domain" description="5'-Nucleotidase C-terminal" evidence="6">
    <location>
        <begin position="341"/>
        <end position="506"/>
    </location>
</feature>
<feature type="compositionally biased region" description="Polar residues" evidence="3">
    <location>
        <begin position="580"/>
        <end position="593"/>
    </location>
</feature>
<dbReference type="InterPro" id="IPR004843">
    <property type="entry name" value="Calcineurin-like_PHP"/>
</dbReference>